<evidence type="ECO:0000256" key="1">
    <source>
        <dbReference type="SAM" id="MobiDB-lite"/>
    </source>
</evidence>
<name>A0ABQ0IHF1_9ACTN</name>
<reference evidence="3 4" key="1">
    <citation type="submission" date="2013-02" db="EMBL/GenBank/DDBJ databases">
        <title>Whole genome shotgun sequence of Gordonia paraffinivorans NBRC 108238.</title>
        <authorList>
            <person name="Isaki-Nakamura S."/>
            <person name="Hosoyama A."/>
            <person name="Tsuchikane K."/>
            <person name="Ando Y."/>
            <person name="Baba S."/>
            <person name="Ohji S."/>
            <person name="Hamada M."/>
            <person name="Tamura T."/>
            <person name="Yamazoe A."/>
            <person name="Yamazaki S."/>
            <person name="Fujita N."/>
        </authorList>
    </citation>
    <scope>NUCLEOTIDE SEQUENCE [LARGE SCALE GENOMIC DNA]</scope>
    <source>
        <strain evidence="3 4">NBRC 108238</strain>
    </source>
</reference>
<evidence type="ECO:0000256" key="2">
    <source>
        <dbReference type="SAM" id="Phobius"/>
    </source>
</evidence>
<protein>
    <submittedName>
        <fullName evidence="3">Uncharacterized protein</fullName>
    </submittedName>
</protein>
<feature type="transmembrane region" description="Helical" evidence="2">
    <location>
        <begin position="177"/>
        <end position="201"/>
    </location>
</feature>
<feature type="region of interest" description="Disordered" evidence="1">
    <location>
        <begin position="224"/>
        <end position="262"/>
    </location>
</feature>
<feature type="compositionally biased region" description="Low complexity" evidence="1">
    <location>
        <begin position="305"/>
        <end position="316"/>
    </location>
</feature>
<evidence type="ECO:0000313" key="4">
    <source>
        <dbReference type="Proteomes" id="UP000035021"/>
    </source>
</evidence>
<feature type="compositionally biased region" description="Pro residues" evidence="1">
    <location>
        <begin position="293"/>
        <end position="304"/>
    </location>
</feature>
<keyword evidence="2" id="KW-0472">Membrane</keyword>
<gene>
    <name evidence="3" type="ORF">GP2_008_00210</name>
</gene>
<feature type="region of interest" description="Disordered" evidence="1">
    <location>
        <begin position="293"/>
        <end position="319"/>
    </location>
</feature>
<sequence length="337" mass="33751">MLPAVTADAAPPVPIPVALRSQRTAYQVVVPQPVAQQLNPTDGPRHAAPVHRAGGGVERVLPAPRPVAEHAAGEHIKIGNIDFRRPGSISPQAARQITAGAEDIVRGISDVLRGNGVPDARADKVAEQMVGDAAVGGVIGGAVALPLGLAIGAPTGGVIGFLFGIPFLPTGLVVGPVVGTALVAGLVALPAVTAGVVAGAVHGYQKGWTVPLDAPKAKHRLEDRHHEGDGHHHPQAASAPVDHGIAPQPVARTAPPAAEPAPVNPPAGFAPVQAVKEAVGLPELPLPQIKLPELPPLPAPPAPTPAVAQANPAQAPGSCSPGRMVEVVLKGGPIGSC</sequence>
<organism evidence="3 4">
    <name type="scientific">Gordonia paraffinivorans NBRC 108238</name>
    <dbReference type="NCBI Taxonomy" id="1223543"/>
    <lineage>
        <taxon>Bacteria</taxon>
        <taxon>Bacillati</taxon>
        <taxon>Actinomycetota</taxon>
        <taxon>Actinomycetes</taxon>
        <taxon>Mycobacteriales</taxon>
        <taxon>Gordoniaceae</taxon>
        <taxon>Gordonia</taxon>
    </lineage>
</organism>
<accession>A0ABQ0IHF1</accession>
<comment type="caution">
    <text evidence="3">The sequence shown here is derived from an EMBL/GenBank/DDBJ whole genome shotgun (WGS) entry which is preliminary data.</text>
</comment>
<keyword evidence="4" id="KW-1185">Reference proteome</keyword>
<evidence type="ECO:0000313" key="3">
    <source>
        <dbReference type="EMBL" id="GAC83021.1"/>
    </source>
</evidence>
<keyword evidence="2" id="KW-0812">Transmembrane</keyword>
<proteinExistence type="predicted"/>
<keyword evidence="2" id="KW-1133">Transmembrane helix</keyword>
<dbReference type="EMBL" id="BAOQ01000008">
    <property type="protein sequence ID" value="GAC83021.1"/>
    <property type="molecule type" value="Genomic_DNA"/>
</dbReference>
<feature type="transmembrane region" description="Helical" evidence="2">
    <location>
        <begin position="138"/>
        <end position="165"/>
    </location>
</feature>
<dbReference type="Proteomes" id="UP000035021">
    <property type="component" value="Unassembled WGS sequence"/>
</dbReference>